<evidence type="ECO:0000313" key="1">
    <source>
        <dbReference type="EMBL" id="KAJ1674848.1"/>
    </source>
</evidence>
<evidence type="ECO:0000313" key="2">
    <source>
        <dbReference type="Proteomes" id="UP001145114"/>
    </source>
</evidence>
<feature type="non-terminal residue" evidence="1">
    <location>
        <position position="156"/>
    </location>
</feature>
<gene>
    <name evidence="1" type="ORF">EV182_002442</name>
</gene>
<proteinExistence type="predicted"/>
<name>A0ACC1HE62_9FUNG</name>
<organism evidence="1 2">
    <name type="scientific">Spiromyces aspiralis</name>
    <dbReference type="NCBI Taxonomy" id="68401"/>
    <lineage>
        <taxon>Eukaryota</taxon>
        <taxon>Fungi</taxon>
        <taxon>Fungi incertae sedis</taxon>
        <taxon>Zoopagomycota</taxon>
        <taxon>Kickxellomycotina</taxon>
        <taxon>Kickxellomycetes</taxon>
        <taxon>Kickxellales</taxon>
        <taxon>Kickxellaceae</taxon>
        <taxon>Spiromyces</taxon>
    </lineage>
</organism>
<comment type="caution">
    <text evidence="1">The sequence shown here is derived from an EMBL/GenBank/DDBJ whole genome shotgun (WGS) entry which is preliminary data.</text>
</comment>
<sequence>MARQIKLLPEETRQKLGVGPVVTSVDDVVRELVENSIDANATFIQVVLTDNGLSKIMVTDDGTGLRESDIVMLGQRGCTSKITSYSDLTRASSLGFRGEALHSICICASSVSISSKTAADSLGTSITLDSKNRTAISCGTRVVVAEPLSAFPVRRE</sequence>
<reference evidence="1" key="1">
    <citation type="submission" date="2022-06" db="EMBL/GenBank/DDBJ databases">
        <title>Phylogenomic reconstructions and comparative analyses of Kickxellomycotina fungi.</title>
        <authorList>
            <person name="Reynolds N.K."/>
            <person name="Stajich J.E."/>
            <person name="Barry K."/>
            <person name="Grigoriev I.V."/>
            <person name="Crous P."/>
            <person name="Smith M.E."/>
        </authorList>
    </citation>
    <scope>NUCLEOTIDE SEQUENCE</scope>
    <source>
        <strain evidence="1">RSA 2271</strain>
    </source>
</reference>
<protein>
    <submittedName>
        <fullName evidence="1">Uncharacterized protein</fullName>
    </submittedName>
</protein>
<accession>A0ACC1HE62</accession>
<keyword evidence="2" id="KW-1185">Reference proteome</keyword>
<dbReference type="Proteomes" id="UP001145114">
    <property type="component" value="Unassembled WGS sequence"/>
</dbReference>
<dbReference type="EMBL" id="JAMZIH010005645">
    <property type="protein sequence ID" value="KAJ1674848.1"/>
    <property type="molecule type" value="Genomic_DNA"/>
</dbReference>